<comment type="similarity">
    <text evidence="1">Belongs to the sigma-70 factor family. ECF subfamily.</text>
</comment>
<dbReference type="InterPro" id="IPR036388">
    <property type="entry name" value="WH-like_DNA-bd_sf"/>
</dbReference>
<name>A0A326U922_THEHA</name>
<dbReference type="Gene3D" id="1.10.10.10">
    <property type="entry name" value="Winged helix-like DNA-binding domain superfamily/Winged helix DNA-binding domain"/>
    <property type="match status" value="1"/>
</dbReference>
<gene>
    <name evidence="8" type="ORF">EI42_02513</name>
</gene>
<evidence type="ECO:0000259" key="7">
    <source>
        <dbReference type="Pfam" id="PF08281"/>
    </source>
</evidence>
<dbReference type="Pfam" id="PF08281">
    <property type="entry name" value="Sigma70_r4_2"/>
    <property type="match status" value="1"/>
</dbReference>
<dbReference type="InterPro" id="IPR013325">
    <property type="entry name" value="RNA_pol_sigma_r2"/>
</dbReference>
<dbReference type="SUPFAM" id="SSF88946">
    <property type="entry name" value="Sigma2 domain of RNA polymerase sigma factors"/>
    <property type="match status" value="1"/>
</dbReference>
<comment type="caution">
    <text evidence="8">The sequence shown here is derived from an EMBL/GenBank/DDBJ whole genome shotgun (WGS) entry which is preliminary data.</text>
</comment>
<evidence type="ECO:0000256" key="5">
    <source>
        <dbReference type="ARBA" id="ARBA00023163"/>
    </source>
</evidence>
<keyword evidence="9" id="KW-1185">Reference proteome</keyword>
<dbReference type="Proteomes" id="UP000248806">
    <property type="component" value="Unassembled WGS sequence"/>
</dbReference>
<evidence type="ECO:0000256" key="1">
    <source>
        <dbReference type="ARBA" id="ARBA00010641"/>
    </source>
</evidence>
<evidence type="ECO:0000256" key="2">
    <source>
        <dbReference type="ARBA" id="ARBA00023015"/>
    </source>
</evidence>
<dbReference type="InterPro" id="IPR013324">
    <property type="entry name" value="RNA_pol_sigma_r3/r4-like"/>
</dbReference>
<reference evidence="8 9" key="1">
    <citation type="submission" date="2018-06" db="EMBL/GenBank/DDBJ databases">
        <title>Genomic Encyclopedia of Archaeal and Bacterial Type Strains, Phase II (KMG-II): from individual species to whole genera.</title>
        <authorList>
            <person name="Goeker M."/>
        </authorList>
    </citation>
    <scope>NUCLEOTIDE SEQUENCE [LARGE SCALE GENOMIC DNA]</scope>
    <source>
        <strain evidence="8 9">ATCC BAA-1881</strain>
    </source>
</reference>
<dbReference type="InterPro" id="IPR013249">
    <property type="entry name" value="RNA_pol_sigma70_r4_t2"/>
</dbReference>
<accession>A0A326U922</accession>
<dbReference type="NCBIfam" id="TIGR02937">
    <property type="entry name" value="sigma70-ECF"/>
    <property type="match status" value="1"/>
</dbReference>
<dbReference type="OrthoDB" id="158189at2"/>
<proteinExistence type="inferred from homology"/>
<dbReference type="GO" id="GO:0006352">
    <property type="term" value="P:DNA-templated transcription initiation"/>
    <property type="evidence" value="ECO:0007669"/>
    <property type="project" value="InterPro"/>
</dbReference>
<dbReference type="PANTHER" id="PTHR43133">
    <property type="entry name" value="RNA POLYMERASE ECF-TYPE SIGMA FACTO"/>
    <property type="match status" value="1"/>
</dbReference>
<sequence>MVLMNAVENESRLVIEACEGSVTAFEALVVLYEPRIRRMIYGMTRDEQLTQDICQETFLSAYRALPRMNGHDLRFAPWLYRIALNQLRSEWRKRKHVTIVPFGSSAVGDNDTSFEEQVEDGALLDNPFEEGVAERDLVKRVLSRLPQNSVMCLLLDAEGFSYNEIAEIMQDTLSAVRSRLSRARQAFQRIYSGLDQEGRR</sequence>
<dbReference type="Pfam" id="PF04542">
    <property type="entry name" value="Sigma70_r2"/>
    <property type="match status" value="1"/>
</dbReference>
<keyword evidence="4" id="KW-0238">DNA-binding</keyword>
<dbReference type="PANTHER" id="PTHR43133:SF8">
    <property type="entry name" value="RNA POLYMERASE SIGMA FACTOR HI_1459-RELATED"/>
    <property type="match status" value="1"/>
</dbReference>
<dbReference type="EMBL" id="QKUF01000007">
    <property type="protein sequence ID" value="PZW30542.1"/>
    <property type="molecule type" value="Genomic_DNA"/>
</dbReference>
<evidence type="ECO:0000313" key="8">
    <source>
        <dbReference type="EMBL" id="PZW30542.1"/>
    </source>
</evidence>
<dbReference type="GO" id="GO:0016987">
    <property type="term" value="F:sigma factor activity"/>
    <property type="evidence" value="ECO:0007669"/>
    <property type="project" value="UniProtKB-KW"/>
</dbReference>
<dbReference type="InterPro" id="IPR014284">
    <property type="entry name" value="RNA_pol_sigma-70_dom"/>
</dbReference>
<keyword evidence="2" id="KW-0805">Transcription regulation</keyword>
<dbReference type="CDD" id="cd06171">
    <property type="entry name" value="Sigma70_r4"/>
    <property type="match status" value="1"/>
</dbReference>
<evidence type="ECO:0000256" key="4">
    <source>
        <dbReference type="ARBA" id="ARBA00023125"/>
    </source>
</evidence>
<dbReference type="Gene3D" id="1.10.1740.10">
    <property type="match status" value="1"/>
</dbReference>
<dbReference type="InterPro" id="IPR039425">
    <property type="entry name" value="RNA_pol_sigma-70-like"/>
</dbReference>
<evidence type="ECO:0000313" key="9">
    <source>
        <dbReference type="Proteomes" id="UP000248806"/>
    </source>
</evidence>
<keyword evidence="3" id="KW-0731">Sigma factor</keyword>
<evidence type="ECO:0000256" key="3">
    <source>
        <dbReference type="ARBA" id="ARBA00023082"/>
    </source>
</evidence>
<dbReference type="SUPFAM" id="SSF88659">
    <property type="entry name" value="Sigma3 and sigma4 domains of RNA polymerase sigma factors"/>
    <property type="match status" value="1"/>
</dbReference>
<organism evidence="8 9">
    <name type="scientific">Thermosporothrix hazakensis</name>
    <dbReference type="NCBI Taxonomy" id="644383"/>
    <lineage>
        <taxon>Bacteria</taxon>
        <taxon>Bacillati</taxon>
        <taxon>Chloroflexota</taxon>
        <taxon>Ktedonobacteria</taxon>
        <taxon>Ktedonobacterales</taxon>
        <taxon>Thermosporotrichaceae</taxon>
        <taxon>Thermosporothrix</taxon>
    </lineage>
</organism>
<protein>
    <submittedName>
        <fullName evidence="8">RNA polymerase sigma-70 factor (ECF subfamily)</fullName>
    </submittedName>
</protein>
<evidence type="ECO:0000259" key="6">
    <source>
        <dbReference type="Pfam" id="PF04542"/>
    </source>
</evidence>
<feature type="domain" description="RNA polymerase sigma-70 region 2" evidence="6">
    <location>
        <begin position="28"/>
        <end position="95"/>
    </location>
</feature>
<dbReference type="AlphaFoldDB" id="A0A326U922"/>
<feature type="domain" description="RNA polymerase sigma factor 70 region 4 type 2" evidence="7">
    <location>
        <begin position="137"/>
        <end position="186"/>
    </location>
</feature>
<keyword evidence="5" id="KW-0804">Transcription</keyword>
<dbReference type="InterPro" id="IPR007627">
    <property type="entry name" value="RNA_pol_sigma70_r2"/>
</dbReference>
<dbReference type="GO" id="GO:0003677">
    <property type="term" value="F:DNA binding"/>
    <property type="evidence" value="ECO:0007669"/>
    <property type="project" value="UniProtKB-KW"/>
</dbReference>